<dbReference type="Gene3D" id="2.30.29.30">
    <property type="entry name" value="Pleckstrin-homology domain (PH domain)/Phosphotyrosine-binding domain (PTB)"/>
    <property type="match status" value="1"/>
</dbReference>
<evidence type="ECO:0000256" key="5">
    <source>
        <dbReference type="SAM" id="MobiDB-lite"/>
    </source>
</evidence>
<dbReference type="Ensembl" id="ENSSGRT00000039755.1">
    <property type="protein sequence ID" value="ENSSGRP00000037059.1"/>
    <property type="gene ID" value="ENSSGRG00000020442.1"/>
</dbReference>
<dbReference type="CDD" id="cd01264">
    <property type="entry name" value="PH_MELT_VEPH1"/>
    <property type="match status" value="1"/>
</dbReference>
<comment type="subcellular location">
    <subcellularLocation>
        <location evidence="1">Cell membrane</location>
        <topology evidence="1">Peripheral membrane protein</topology>
        <orientation evidence="1">Cytoplasmic side</orientation>
    </subcellularLocation>
</comment>
<dbReference type="PANTHER" id="PTHR21630">
    <property type="entry name" value="VEPH-A/MELTED"/>
    <property type="match status" value="1"/>
</dbReference>
<dbReference type="Proteomes" id="UP000472262">
    <property type="component" value="Unassembled WGS sequence"/>
</dbReference>
<dbReference type="SMART" id="SM00233">
    <property type="entry name" value="PH"/>
    <property type="match status" value="1"/>
</dbReference>
<evidence type="ECO:0000313" key="7">
    <source>
        <dbReference type="Ensembl" id="ENSSGRP00000037059.1"/>
    </source>
</evidence>
<dbReference type="GO" id="GO:0005886">
    <property type="term" value="C:plasma membrane"/>
    <property type="evidence" value="ECO:0007669"/>
    <property type="project" value="UniProtKB-SubCell"/>
</dbReference>
<reference evidence="7" key="2">
    <citation type="submission" date="2025-09" db="UniProtKB">
        <authorList>
            <consortium name="Ensembl"/>
        </authorList>
    </citation>
    <scope>IDENTIFICATION</scope>
</reference>
<keyword evidence="8" id="KW-1185">Reference proteome</keyword>
<dbReference type="FunFam" id="2.30.29.30:FF:000138">
    <property type="entry name" value="Ventricular zone-expressed PH domain-containing protein-like 1"/>
    <property type="match status" value="1"/>
</dbReference>
<dbReference type="Pfam" id="PF00169">
    <property type="entry name" value="PH"/>
    <property type="match status" value="1"/>
</dbReference>
<dbReference type="SUPFAM" id="SSF50729">
    <property type="entry name" value="PH domain-like"/>
    <property type="match status" value="1"/>
</dbReference>
<dbReference type="OMA" id="LANMEHC"/>
<evidence type="ECO:0000259" key="6">
    <source>
        <dbReference type="PROSITE" id="PS50003"/>
    </source>
</evidence>
<dbReference type="InterPro" id="IPR001849">
    <property type="entry name" value="PH_domain"/>
</dbReference>
<accession>A0A672MNA1</accession>
<protein>
    <submittedName>
        <fullName evidence="7">Ventricular zone-expressed PH domain-containing protein-like</fullName>
    </submittedName>
</protein>
<dbReference type="GO" id="GO:0009966">
    <property type="term" value="P:regulation of signal transduction"/>
    <property type="evidence" value="ECO:0007669"/>
    <property type="project" value="TreeGrafter"/>
</dbReference>
<evidence type="ECO:0000256" key="3">
    <source>
        <dbReference type="ARBA" id="ARBA00022475"/>
    </source>
</evidence>
<dbReference type="InterPro" id="IPR039888">
    <property type="entry name" value="Melted-like"/>
</dbReference>
<evidence type="ECO:0000256" key="2">
    <source>
        <dbReference type="ARBA" id="ARBA00010187"/>
    </source>
</evidence>
<name>A0A672MNA1_SINGR</name>
<sequence length="803" mass="90260">MHQLFRLVLGQRDLSRAGDLFSLDDSEIEDCLSQALEEIKVISCSPVTENGKGGDQTIILTLHLIPSSLGNHLERHPLMMTSLDFLTETTERPELEDQEHLLTRNYNRPPVMALAVPVAVRFLQQGNQELSRNMSSYLSLAAIAKAELLAQHTEAITCSVLGGNAMLLRVLPSVYPRQPEPIHQHIRELTAMMSQLDQAGRQHLLRLLQMISDIHPLVLSSLVPSLIGYVSDSDLGDTALGVLVNVAQASPASLVPFLSTLRNVGQKNPWLLGHIAKIHGAVGLTSEVQARGALQYLVSLLASMEHNAHHTLLLEIRCLTDRYTSILGGGGKDVYRMSNSFTAIARLLGRKLEADSTLSREEEKVQDLSRPYEAESGSDMFAENQHLQVKIQAFEQKMGDEVEESEEEGASPGPQRRHSLGQAARDERREMRFNRSKSLALHAVRTRSINSDSSPEGEGVDLNAELDVCETIPTSETGSALTALQENHKLTETQPDTSPNSEGQKVVAGDPREGDRLWIHLRDNMEEIKTFCAEMIKQIPIPEHCVIEDSHRGCVAKLSFSCPLKGHYCLYGKSCFSLCSRQPHLWIQIMLLALQSKVSEALCCQDECVKQLRKLWEKTQLTGAHSFELAMTQTTVPHKKDVDSLQMYLEEVRFFDLFSYSEEEGGWLCFMCSNPEKATVVNQDGQPLIEGKLKEKQVRWKFIKRWKTRYFTLAGNQLLFRRGKSKDELDNSTIELSKVQSVKVFAKKRRDRGLPRAFEIFTDSKTYVLKAQDEKHAEEWLQCINVAVAQAKERENREATTYL</sequence>
<reference evidence="7" key="1">
    <citation type="submission" date="2025-08" db="UniProtKB">
        <authorList>
            <consortium name="Ensembl"/>
        </authorList>
    </citation>
    <scope>IDENTIFICATION</scope>
</reference>
<feature type="region of interest" description="Disordered" evidence="5">
    <location>
        <begin position="398"/>
        <end position="431"/>
    </location>
</feature>
<comment type="similarity">
    <text evidence="2">Belongs to the MELT/VEPH family.</text>
</comment>
<keyword evidence="3" id="KW-1003">Cell membrane</keyword>
<dbReference type="PANTHER" id="PTHR21630:SF10">
    <property type="entry name" value="VENTRICULAR ZONE-EXPRESSED PH DOMAIN-CONTAINING PROTEIN HOMOLOG 1"/>
    <property type="match status" value="1"/>
</dbReference>
<dbReference type="AlphaFoldDB" id="A0A672MNA1"/>
<keyword evidence="4" id="KW-0472">Membrane</keyword>
<evidence type="ECO:0000256" key="1">
    <source>
        <dbReference type="ARBA" id="ARBA00004413"/>
    </source>
</evidence>
<evidence type="ECO:0000313" key="8">
    <source>
        <dbReference type="Proteomes" id="UP000472262"/>
    </source>
</evidence>
<feature type="domain" description="PH" evidence="6">
    <location>
        <begin position="686"/>
        <end position="789"/>
    </location>
</feature>
<dbReference type="GO" id="GO:0010314">
    <property type="term" value="F:phosphatidylinositol-5-phosphate binding"/>
    <property type="evidence" value="ECO:0007669"/>
    <property type="project" value="TreeGrafter"/>
</dbReference>
<gene>
    <name evidence="7" type="primary">LOC107563514</name>
</gene>
<dbReference type="PROSITE" id="PS50003">
    <property type="entry name" value="PH_DOMAIN"/>
    <property type="match status" value="1"/>
</dbReference>
<dbReference type="InParanoid" id="A0A672MNA1"/>
<organism evidence="7 8">
    <name type="scientific">Sinocyclocheilus grahami</name>
    <name type="common">Dianchi golden-line fish</name>
    <name type="synonym">Barbus grahami</name>
    <dbReference type="NCBI Taxonomy" id="75366"/>
    <lineage>
        <taxon>Eukaryota</taxon>
        <taxon>Metazoa</taxon>
        <taxon>Chordata</taxon>
        <taxon>Craniata</taxon>
        <taxon>Vertebrata</taxon>
        <taxon>Euteleostomi</taxon>
        <taxon>Actinopterygii</taxon>
        <taxon>Neopterygii</taxon>
        <taxon>Teleostei</taxon>
        <taxon>Ostariophysi</taxon>
        <taxon>Cypriniformes</taxon>
        <taxon>Cyprinidae</taxon>
        <taxon>Cyprininae</taxon>
        <taxon>Sinocyclocheilus</taxon>
    </lineage>
</organism>
<proteinExistence type="inferred from homology"/>
<dbReference type="InterPro" id="IPR011993">
    <property type="entry name" value="PH-like_dom_sf"/>
</dbReference>
<evidence type="ECO:0000256" key="4">
    <source>
        <dbReference type="ARBA" id="ARBA00023136"/>
    </source>
</evidence>